<dbReference type="EMBL" id="ABVL01000003">
    <property type="protein sequence ID" value="EDY21077.1"/>
    <property type="molecule type" value="Genomic_DNA"/>
</dbReference>
<dbReference type="RefSeq" id="WP_006978696.1">
    <property type="nucleotide sequence ID" value="NZ_ABVL01000003.1"/>
</dbReference>
<dbReference type="GO" id="GO:0016740">
    <property type="term" value="F:transferase activity"/>
    <property type="evidence" value="ECO:0007669"/>
    <property type="project" value="UniProtKB-KW"/>
</dbReference>
<dbReference type="InParanoid" id="B4CXS9"/>
<sequence>MNIVFGLTVHDEPAGQIDWCLTWLRRAYPSAPVFVVSDGPHPYESAVLAVCRQHRAHFERGKRLKVLEAGAAWWQRFFTLGHAYRPDWLVKFDADTRIRRCVDFSKAASTADVIGRVTTPGLPHENVQGGFQAIRGSAVERILDSDECLSLLWRDPASWARGECGRLIRRGEISTDFTLMAILRALRMHWANHDEIDSHWRAPRTWCPSAAVTHPHKGMTPADAEPPGISLCMTCYNRLSFLQQTLPRNLACLDPRDEIVLLDYGSTDGLGDWVRMALLDALRDGRLKYFRAETSRWHVSHAKNVAHRLATRRVVCNLDADNFAPAGFADWLREVFLDGPAITHGDAQSYGGGYGRIALFKEDFLRLGGYDERFVGWSYDDEDLRRRAMASGLRAVVTPAPFITFLHHSHAIRQFAPGATTQEEDLAFGRAISRGSLAQGRLRANQGQVWGRALVRCFDGELVAS</sequence>
<keyword evidence="2" id="KW-0808">Transferase</keyword>
<gene>
    <name evidence="2" type="ORF">CfE428DRAFT_1370</name>
</gene>
<feature type="domain" description="Glycosyltransferase 2-like" evidence="1">
    <location>
        <begin position="230"/>
        <end position="359"/>
    </location>
</feature>
<keyword evidence="3" id="KW-1185">Reference proteome</keyword>
<dbReference type="InterPro" id="IPR029044">
    <property type="entry name" value="Nucleotide-diphossugar_trans"/>
</dbReference>
<proteinExistence type="predicted"/>
<protein>
    <submittedName>
        <fullName evidence="2">Glycosyl transferase family 2</fullName>
    </submittedName>
</protein>
<dbReference type="Pfam" id="PF00535">
    <property type="entry name" value="Glycos_transf_2"/>
    <property type="match status" value="1"/>
</dbReference>
<organism evidence="2 3">
    <name type="scientific">Chthoniobacter flavus Ellin428</name>
    <dbReference type="NCBI Taxonomy" id="497964"/>
    <lineage>
        <taxon>Bacteria</taxon>
        <taxon>Pseudomonadati</taxon>
        <taxon>Verrucomicrobiota</taxon>
        <taxon>Spartobacteria</taxon>
        <taxon>Chthoniobacterales</taxon>
        <taxon>Chthoniobacteraceae</taxon>
        <taxon>Chthoniobacter</taxon>
    </lineage>
</organism>
<dbReference type="eggNOG" id="COG0463">
    <property type="taxonomic scope" value="Bacteria"/>
</dbReference>
<dbReference type="STRING" id="497964.CfE428DRAFT_1370"/>
<dbReference type="Gene3D" id="3.90.550.10">
    <property type="entry name" value="Spore Coat Polysaccharide Biosynthesis Protein SpsA, Chain A"/>
    <property type="match status" value="1"/>
</dbReference>
<dbReference type="CDD" id="cd00761">
    <property type="entry name" value="Glyco_tranf_GTA_type"/>
    <property type="match status" value="1"/>
</dbReference>
<accession>B4CXS9</accession>
<evidence type="ECO:0000313" key="2">
    <source>
        <dbReference type="EMBL" id="EDY21077.1"/>
    </source>
</evidence>
<comment type="caution">
    <text evidence="2">The sequence shown here is derived from an EMBL/GenBank/DDBJ whole genome shotgun (WGS) entry which is preliminary data.</text>
</comment>
<dbReference type="InterPro" id="IPR001173">
    <property type="entry name" value="Glyco_trans_2-like"/>
</dbReference>
<evidence type="ECO:0000259" key="1">
    <source>
        <dbReference type="Pfam" id="PF00535"/>
    </source>
</evidence>
<reference evidence="2 3" key="1">
    <citation type="journal article" date="2011" name="J. Bacteriol.">
        <title>Genome sequence of Chthoniobacter flavus Ellin428, an aerobic heterotrophic soil bacterium.</title>
        <authorList>
            <person name="Kant R."/>
            <person name="van Passel M.W."/>
            <person name="Palva A."/>
            <person name="Lucas S."/>
            <person name="Lapidus A."/>
            <person name="Glavina Del Rio T."/>
            <person name="Dalin E."/>
            <person name="Tice H."/>
            <person name="Bruce D."/>
            <person name="Goodwin L."/>
            <person name="Pitluck S."/>
            <person name="Larimer F.W."/>
            <person name="Land M.L."/>
            <person name="Hauser L."/>
            <person name="Sangwan P."/>
            <person name="de Vos W.M."/>
            <person name="Janssen P.H."/>
            <person name="Smidt H."/>
        </authorList>
    </citation>
    <scope>NUCLEOTIDE SEQUENCE [LARGE SCALE GENOMIC DNA]</scope>
    <source>
        <strain evidence="2 3">Ellin428</strain>
    </source>
</reference>
<dbReference type="AlphaFoldDB" id="B4CXS9"/>
<dbReference type="SUPFAM" id="SSF53448">
    <property type="entry name" value="Nucleotide-diphospho-sugar transferases"/>
    <property type="match status" value="2"/>
</dbReference>
<name>B4CXS9_9BACT</name>
<dbReference type="Proteomes" id="UP000005824">
    <property type="component" value="Unassembled WGS sequence"/>
</dbReference>
<evidence type="ECO:0000313" key="3">
    <source>
        <dbReference type="Proteomes" id="UP000005824"/>
    </source>
</evidence>